<dbReference type="Pfam" id="PF00173">
    <property type="entry name" value="Cyt-b5"/>
    <property type="match status" value="1"/>
</dbReference>
<dbReference type="SMART" id="SM01117">
    <property type="entry name" value="Cyt-b5"/>
    <property type="match status" value="1"/>
</dbReference>
<dbReference type="InterPro" id="IPR056866">
    <property type="entry name" value="Znf_WRKY19"/>
</dbReference>
<sequence>MDATKDDDFTFSRAVPSESEASLEAKDLASRVDSLTLKDSLHPQRSNKPLSQVPPKEKTVGSLSFTVTDSSSSSSSKPSNESSSSDILKSRKPITRTKVPFEKGYSQMDWLKLTRTHPDLAGLKGESNRRLISMDEVKRHNKTGDSMWTVLKGRVYNITPYMNFHPGGVDMLMKAVGRDGTLLFNKYHAWFSPLSLISGGQVSDPPGHCLSAEDGQGRHIWLCEWWKFIISQVFPLYAYIYKCHALSGSFLGVVYLLHPFHLHMNPNHGGDPLSNATGINYMGDSQSHFCSDVSNCTDDSCRLVLGLGPTSAPYCFTNKSYGSRSTQELPSSQGGSALQLGLPDTLSGLDSSSSTYTSRQCVDEGSTSAKRSSGGYMPPLLLHPKTNNVRRCGFIKGCDKAARGKSGLCIKHGGGKRCVIESCARSAEGQAGLCISHGGGRRCQFSSGCDKGAQGSTNYCKAHGGGKRCIFSGCGKGAEGSTPLCKAHGGGKRCMADGGGVCSKSVHGGTNFCVAHGGGKRCVVSGCTKSARGRTDCCVKHGGGKRCVVGECGKSAQGSGELCKAHGGGKRCSWGGGGCEKFARGKSGLCAKHNSVKEKGGDGGSKSGLIGPGLFSGLVIGSSSDHSQSEVSAIQLEKRQKMMMIPMQVLVPSSMRSMSDSHEGETNVFDFMIPEERVHGGGMMMSLLGGSMKQPSTDGI</sequence>
<name>A0A0D3AIB4_BRAOL</name>
<feature type="compositionally biased region" description="Low complexity" evidence="4">
    <location>
        <begin position="349"/>
        <end position="358"/>
    </location>
</feature>
<evidence type="ECO:0000256" key="1">
    <source>
        <dbReference type="ARBA" id="ARBA00022617"/>
    </source>
</evidence>
<dbReference type="AlphaFoldDB" id="A0A0D3AIB4"/>
<reference evidence="6 7" key="1">
    <citation type="journal article" date="2014" name="Genome Biol.">
        <title>Transcriptome and methylome profiling reveals relics of genome dominance in the mesopolyploid Brassica oleracea.</title>
        <authorList>
            <person name="Parkin I.A."/>
            <person name="Koh C."/>
            <person name="Tang H."/>
            <person name="Robinson S.J."/>
            <person name="Kagale S."/>
            <person name="Clarke W.E."/>
            <person name="Town C.D."/>
            <person name="Nixon J."/>
            <person name="Krishnakumar V."/>
            <person name="Bidwell S.L."/>
            <person name="Denoeud F."/>
            <person name="Belcram H."/>
            <person name="Links M.G."/>
            <person name="Just J."/>
            <person name="Clarke C."/>
            <person name="Bender T."/>
            <person name="Huebert T."/>
            <person name="Mason A.S."/>
            <person name="Pires J.C."/>
            <person name="Barker G."/>
            <person name="Moore J."/>
            <person name="Walley P.G."/>
            <person name="Manoli S."/>
            <person name="Batley J."/>
            <person name="Edwards D."/>
            <person name="Nelson M.N."/>
            <person name="Wang X."/>
            <person name="Paterson A.H."/>
            <person name="King G."/>
            <person name="Bancroft I."/>
            <person name="Chalhoub B."/>
            <person name="Sharpe A.G."/>
        </authorList>
    </citation>
    <scope>NUCLEOTIDE SEQUENCE</scope>
    <source>
        <strain evidence="6 7">cv. TO1000</strain>
    </source>
</reference>
<feature type="compositionally biased region" description="Low complexity" evidence="4">
    <location>
        <begin position="62"/>
        <end position="85"/>
    </location>
</feature>
<evidence type="ECO:0000256" key="4">
    <source>
        <dbReference type="SAM" id="MobiDB-lite"/>
    </source>
</evidence>
<keyword evidence="1" id="KW-0349">Heme</keyword>
<dbReference type="PROSITE" id="PS50255">
    <property type="entry name" value="CYTOCHROME_B5_2"/>
    <property type="match status" value="1"/>
</dbReference>
<feature type="domain" description="Cytochrome b5 heme-binding" evidence="5">
    <location>
        <begin position="129"/>
        <end position="189"/>
    </location>
</feature>
<evidence type="ECO:0000259" key="5">
    <source>
        <dbReference type="PROSITE" id="PS50255"/>
    </source>
</evidence>
<dbReference type="InterPro" id="IPR018506">
    <property type="entry name" value="Cyt_B5_heme-BS"/>
</dbReference>
<dbReference type="PANTHER" id="PTHR31827:SF55">
    <property type="entry name" value="WRKY TRANSCRIPTION FACTOR 19"/>
    <property type="match status" value="1"/>
</dbReference>
<organism evidence="6 7">
    <name type="scientific">Brassica oleracea var. oleracea</name>
    <dbReference type="NCBI Taxonomy" id="109376"/>
    <lineage>
        <taxon>Eukaryota</taxon>
        <taxon>Viridiplantae</taxon>
        <taxon>Streptophyta</taxon>
        <taxon>Embryophyta</taxon>
        <taxon>Tracheophyta</taxon>
        <taxon>Spermatophyta</taxon>
        <taxon>Magnoliopsida</taxon>
        <taxon>eudicotyledons</taxon>
        <taxon>Gunneridae</taxon>
        <taxon>Pentapetalae</taxon>
        <taxon>rosids</taxon>
        <taxon>malvids</taxon>
        <taxon>Brassicales</taxon>
        <taxon>Brassicaceae</taxon>
        <taxon>Brassiceae</taxon>
        <taxon>Brassica</taxon>
    </lineage>
</organism>
<dbReference type="Pfam" id="PF24906">
    <property type="entry name" value="Zf_WRKY19"/>
    <property type="match status" value="1"/>
</dbReference>
<dbReference type="PANTHER" id="PTHR31827">
    <property type="entry name" value="EMB|CAB89363.1"/>
    <property type="match status" value="1"/>
</dbReference>
<evidence type="ECO:0000313" key="7">
    <source>
        <dbReference type="Proteomes" id="UP000032141"/>
    </source>
</evidence>
<dbReference type="InterPro" id="IPR001199">
    <property type="entry name" value="Cyt_B5-like_heme/steroid-bd"/>
</dbReference>
<dbReference type="PROSITE" id="PS00191">
    <property type="entry name" value="CYTOCHROME_B5_1"/>
    <property type="match status" value="1"/>
</dbReference>
<evidence type="ECO:0000256" key="3">
    <source>
        <dbReference type="ARBA" id="ARBA00023004"/>
    </source>
</evidence>
<dbReference type="STRING" id="109376.A0A0D3AIB4"/>
<keyword evidence="2" id="KW-0479">Metal-binding</keyword>
<dbReference type="Proteomes" id="UP000032141">
    <property type="component" value="Chromosome C2"/>
</dbReference>
<evidence type="ECO:0000256" key="2">
    <source>
        <dbReference type="ARBA" id="ARBA00022723"/>
    </source>
</evidence>
<accession>A0A0D3AIB4</accession>
<dbReference type="HOGENOM" id="CLU_393992_0_0_1"/>
<dbReference type="Gene3D" id="3.10.120.10">
    <property type="entry name" value="Cytochrome b5-like heme/steroid binding domain"/>
    <property type="match status" value="1"/>
</dbReference>
<dbReference type="SUPFAM" id="SSF55856">
    <property type="entry name" value="Cytochrome b5-like heme/steroid binding domain"/>
    <property type="match status" value="1"/>
</dbReference>
<dbReference type="InterPro" id="IPR036400">
    <property type="entry name" value="Cyt_B5-like_heme/steroid_sf"/>
</dbReference>
<keyword evidence="7" id="KW-1185">Reference proteome</keyword>
<feature type="region of interest" description="Disordered" evidence="4">
    <location>
        <begin position="349"/>
        <end position="380"/>
    </location>
</feature>
<dbReference type="OMA" id="ATGINYM"/>
<dbReference type="GO" id="GO:0046872">
    <property type="term" value="F:metal ion binding"/>
    <property type="evidence" value="ECO:0007669"/>
    <property type="project" value="UniProtKB-KW"/>
</dbReference>
<dbReference type="GO" id="GO:0020037">
    <property type="term" value="F:heme binding"/>
    <property type="evidence" value="ECO:0007669"/>
    <property type="project" value="InterPro"/>
</dbReference>
<dbReference type="Gramene" id="Bo2g009470.1">
    <property type="protein sequence ID" value="Bo2g009470.1"/>
    <property type="gene ID" value="Bo2g009470"/>
</dbReference>
<protein>
    <recommendedName>
        <fullName evidence="5">Cytochrome b5 heme-binding domain-containing protein</fullName>
    </recommendedName>
</protein>
<feature type="compositionally biased region" description="Basic and acidic residues" evidence="4">
    <location>
        <begin position="1"/>
        <end position="10"/>
    </location>
</feature>
<evidence type="ECO:0000313" key="6">
    <source>
        <dbReference type="EnsemblPlants" id="Bo2g009470.1"/>
    </source>
</evidence>
<reference evidence="6" key="2">
    <citation type="submission" date="2015-03" db="UniProtKB">
        <authorList>
            <consortium name="EnsemblPlants"/>
        </authorList>
    </citation>
    <scope>IDENTIFICATION</scope>
</reference>
<dbReference type="EnsemblPlants" id="Bo2g009470.1">
    <property type="protein sequence ID" value="Bo2g009470.1"/>
    <property type="gene ID" value="Bo2g009470"/>
</dbReference>
<keyword evidence="3" id="KW-0408">Iron</keyword>
<proteinExistence type="predicted"/>
<dbReference type="eggNOG" id="KOG0536">
    <property type="taxonomic scope" value="Eukaryota"/>
</dbReference>
<feature type="region of interest" description="Disordered" evidence="4">
    <location>
        <begin position="1"/>
        <end position="91"/>
    </location>
</feature>